<name>A0A8C5EQ25_GOUWI</name>
<dbReference type="Ensembl" id="ENSGWIT00000022401.1">
    <property type="protein sequence ID" value="ENSGWIP00000020388.1"/>
    <property type="gene ID" value="ENSGWIG00000011041.1"/>
</dbReference>
<accession>A0A8C5EQ25</accession>
<proteinExistence type="predicted"/>
<sequence>MLVGVLALSILPGLVATEGDDILFGATVEIVPNLSRKFPGESFQLRCHILDEDNEFDWHYIWFNETGRLNPTEKELNLLNVKVGDGGNYSCQGVTNPLMGKMYSMKSPPTEIFVDGGQAILQVPPNKCLVGETVTLTCRIRNKHPVHEFILFKDGIEVNRKNGVEPYFNLPNVTLNDQGMYSCRASWDSKISTHSVVSAATSLKILEVMTQPILVINDSRVFEDRVMLTCHVQYNAHVPAPPIHFYFYRDSERLGPAKSQGSYFANRLSGKYSCRIPTLKAERFRGSPDPLAPLGPRKPLSPLIPG</sequence>
<reference evidence="7" key="3">
    <citation type="submission" date="2025-09" db="UniProtKB">
        <authorList>
            <consortium name="Ensembl"/>
        </authorList>
    </citation>
    <scope>IDENTIFICATION</scope>
</reference>
<dbReference type="Proteomes" id="UP000694680">
    <property type="component" value="Chromosome 13"/>
</dbReference>
<dbReference type="AlphaFoldDB" id="A0A8C5EQ25"/>
<dbReference type="GO" id="GO:0007166">
    <property type="term" value="P:cell surface receptor signaling pathway"/>
    <property type="evidence" value="ECO:0007669"/>
    <property type="project" value="TreeGrafter"/>
</dbReference>
<dbReference type="PROSITE" id="PS50835">
    <property type="entry name" value="IG_LIKE"/>
    <property type="match status" value="2"/>
</dbReference>
<dbReference type="GO" id="GO:0009897">
    <property type="term" value="C:external side of plasma membrane"/>
    <property type="evidence" value="ECO:0007669"/>
    <property type="project" value="TreeGrafter"/>
</dbReference>
<keyword evidence="3" id="KW-0393">Immunoglobulin domain</keyword>
<dbReference type="SMART" id="SM00409">
    <property type="entry name" value="IG"/>
    <property type="match status" value="2"/>
</dbReference>
<feature type="signal peptide" evidence="5">
    <location>
        <begin position="1"/>
        <end position="17"/>
    </location>
</feature>
<feature type="region of interest" description="Disordered" evidence="4">
    <location>
        <begin position="287"/>
        <end position="306"/>
    </location>
</feature>
<evidence type="ECO:0000256" key="3">
    <source>
        <dbReference type="ARBA" id="ARBA00023319"/>
    </source>
</evidence>
<dbReference type="GO" id="GO:0006955">
    <property type="term" value="P:immune response"/>
    <property type="evidence" value="ECO:0007669"/>
    <property type="project" value="TreeGrafter"/>
</dbReference>
<dbReference type="GO" id="GO:0004888">
    <property type="term" value="F:transmembrane signaling receptor activity"/>
    <property type="evidence" value="ECO:0007669"/>
    <property type="project" value="TreeGrafter"/>
</dbReference>
<keyword evidence="8" id="KW-1185">Reference proteome</keyword>
<evidence type="ECO:0000256" key="2">
    <source>
        <dbReference type="ARBA" id="ARBA00023157"/>
    </source>
</evidence>
<organism evidence="7 8">
    <name type="scientific">Gouania willdenowi</name>
    <name type="common">Blunt-snouted clingfish</name>
    <name type="synonym">Lepadogaster willdenowi</name>
    <dbReference type="NCBI Taxonomy" id="441366"/>
    <lineage>
        <taxon>Eukaryota</taxon>
        <taxon>Metazoa</taxon>
        <taxon>Chordata</taxon>
        <taxon>Craniata</taxon>
        <taxon>Vertebrata</taxon>
        <taxon>Euteleostomi</taxon>
        <taxon>Actinopterygii</taxon>
        <taxon>Neopterygii</taxon>
        <taxon>Teleostei</taxon>
        <taxon>Neoteleostei</taxon>
        <taxon>Acanthomorphata</taxon>
        <taxon>Ovalentaria</taxon>
        <taxon>Blenniimorphae</taxon>
        <taxon>Blenniiformes</taxon>
        <taxon>Gobiesocoidei</taxon>
        <taxon>Gobiesocidae</taxon>
        <taxon>Gobiesocinae</taxon>
        <taxon>Gouania</taxon>
    </lineage>
</organism>
<feature type="domain" description="Ig-like" evidence="6">
    <location>
        <begin position="108"/>
        <end position="198"/>
    </location>
</feature>
<dbReference type="Pfam" id="PF00047">
    <property type="entry name" value="ig"/>
    <property type="match status" value="1"/>
</dbReference>
<evidence type="ECO:0000259" key="6">
    <source>
        <dbReference type="PROSITE" id="PS50835"/>
    </source>
</evidence>
<dbReference type="InterPro" id="IPR003598">
    <property type="entry name" value="Ig_sub2"/>
</dbReference>
<evidence type="ECO:0000313" key="7">
    <source>
        <dbReference type="Ensembl" id="ENSGWIP00000020388.1"/>
    </source>
</evidence>
<protein>
    <submittedName>
        <fullName evidence="7">Fc receptor-like B</fullName>
    </submittedName>
</protein>
<dbReference type="SUPFAM" id="SSF48726">
    <property type="entry name" value="Immunoglobulin"/>
    <property type="match status" value="2"/>
</dbReference>
<evidence type="ECO:0000313" key="8">
    <source>
        <dbReference type="Proteomes" id="UP000694680"/>
    </source>
</evidence>
<dbReference type="InterPro" id="IPR036179">
    <property type="entry name" value="Ig-like_dom_sf"/>
</dbReference>
<reference evidence="7" key="2">
    <citation type="submission" date="2025-08" db="UniProtKB">
        <authorList>
            <consortium name="Ensembl"/>
        </authorList>
    </citation>
    <scope>IDENTIFICATION</scope>
</reference>
<evidence type="ECO:0000256" key="4">
    <source>
        <dbReference type="SAM" id="MobiDB-lite"/>
    </source>
</evidence>
<dbReference type="InterPro" id="IPR013783">
    <property type="entry name" value="Ig-like_fold"/>
</dbReference>
<dbReference type="Pfam" id="PF13895">
    <property type="entry name" value="Ig_2"/>
    <property type="match status" value="1"/>
</dbReference>
<evidence type="ECO:0000256" key="1">
    <source>
        <dbReference type="ARBA" id="ARBA00022729"/>
    </source>
</evidence>
<dbReference type="InterPro" id="IPR003599">
    <property type="entry name" value="Ig_sub"/>
</dbReference>
<dbReference type="InterPro" id="IPR007110">
    <property type="entry name" value="Ig-like_dom"/>
</dbReference>
<dbReference type="InterPro" id="IPR050488">
    <property type="entry name" value="Ig_Fc_receptor"/>
</dbReference>
<dbReference type="PANTHER" id="PTHR11481:SF64">
    <property type="entry name" value="FC RECEPTOR-LIKE PROTEIN 4"/>
    <property type="match status" value="1"/>
</dbReference>
<dbReference type="InterPro" id="IPR013151">
    <property type="entry name" value="Immunoglobulin_dom"/>
</dbReference>
<feature type="chain" id="PRO_5034667421" evidence="5">
    <location>
        <begin position="18"/>
        <end position="306"/>
    </location>
</feature>
<evidence type="ECO:0000256" key="5">
    <source>
        <dbReference type="SAM" id="SignalP"/>
    </source>
</evidence>
<feature type="domain" description="Ig-like" evidence="6">
    <location>
        <begin position="12"/>
        <end position="92"/>
    </location>
</feature>
<reference evidence="7" key="1">
    <citation type="submission" date="2020-06" db="EMBL/GenBank/DDBJ databases">
        <authorList>
            <consortium name="Wellcome Sanger Institute Data Sharing"/>
        </authorList>
    </citation>
    <scope>NUCLEOTIDE SEQUENCE [LARGE SCALE GENOMIC DNA]</scope>
</reference>
<gene>
    <name evidence="7" type="primary">LOC114474488</name>
</gene>
<dbReference type="SMART" id="SM00408">
    <property type="entry name" value="IGc2"/>
    <property type="match status" value="2"/>
</dbReference>
<keyword evidence="1 5" id="KW-0732">Signal</keyword>
<keyword evidence="2" id="KW-1015">Disulfide bond</keyword>
<dbReference type="PANTHER" id="PTHR11481">
    <property type="entry name" value="IMMUNOGLOBULIN FC RECEPTOR"/>
    <property type="match status" value="1"/>
</dbReference>
<dbReference type="Gene3D" id="2.60.40.10">
    <property type="entry name" value="Immunoglobulins"/>
    <property type="match status" value="2"/>
</dbReference>